<dbReference type="EMBL" id="FUYL01000004">
    <property type="protein sequence ID" value="SKB44638.1"/>
    <property type="molecule type" value="Genomic_DNA"/>
</dbReference>
<dbReference type="SMART" id="SM00448">
    <property type="entry name" value="REC"/>
    <property type="match status" value="1"/>
</dbReference>
<keyword evidence="1 2" id="KW-0597">Phosphoprotein</keyword>
<dbReference type="GO" id="GO:0000160">
    <property type="term" value="P:phosphorelay signal transduction system"/>
    <property type="evidence" value="ECO:0007669"/>
    <property type="project" value="InterPro"/>
</dbReference>
<dbReference type="Pfam" id="PF00072">
    <property type="entry name" value="Response_reg"/>
    <property type="match status" value="1"/>
</dbReference>
<dbReference type="SUPFAM" id="SSF52172">
    <property type="entry name" value="CheY-like"/>
    <property type="match status" value="1"/>
</dbReference>
<organism evidence="4 5">
    <name type="scientific">Maribacter arcticus</name>
    <dbReference type="NCBI Taxonomy" id="561365"/>
    <lineage>
        <taxon>Bacteria</taxon>
        <taxon>Pseudomonadati</taxon>
        <taxon>Bacteroidota</taxon>
        <taxon>Flavobacteriia</taxon>
        <taxon>Flavobacteriales</taxon>
        <taxon>Flavobacteriaceae</taxon>
        <taxon>Maribacter</taxon>
    </lineage>
</organism>
<dbReference type="InterPro" id="IPR011006">
    <property type="entry name" value="CheY-like_superfamily"/>
</dbReference>
<dbReference type="AlphaFoldDB" id="A0A1T5BBP3"/>
<dbReference type="InterPro" id="IPR050595">
    <property type="entry name" value="Bact_response_regulator"/>
</dbReference>
<dbReference type="PROSITE" id="PS50110">
    <property type="entry name" value="RESPONSE_REGULATORY"/>
    <property type="match status" value="1"/>
</dbReference>
<evidence type="ECO:0000256" key="2">
    <source>
        <dbReference type="PROSITE-ProRule" id="PRU00169"/>
    </source>
</evidence>
<dbReference type="PANTHER" id="PTHR44591:SF3">
    <property type="entry name" value="RESPONSE REGULATORY DOMAIN-CONTAINING PROTEIN"/>
    <property type="match status" value="1"/>
</dbReference>
<name>A0A1T5BBP3_9FLAO</name>
<keyword evidence="5" id="KW-1185">Reference proteome</keyword>
<proteinExistence type="predicted"/>
<dbReference type="STRING" id="561365.SAMN05660866_01523"/>
<sequence>MKLKYNLMKLNLVIVDDSVLWLSIAEKLAKVHPNVASVTTFDDSLDAWIFLQTNQSTALMTDIEMPCMDGLSFLSMFSAKLPVISTSTKKNYTEHATKLGCVDFLSKPFSKKEFDLALTNVYERVSLQKIS</sequence>
<gene>
    <name evidence="4" type="ORF">SAMN05660866_01523</name>
</gene>
<feature type="domain" description="Response regulatory" evidence="3">
    <location>
        <begin position="11"/>
        <end position="122"/>
    </location>
</feature>
<dbReference type="InterPro" id="IPR001789">
    <property type="entry name" value="Sig_transdc_resp-reg_receiver"/>
</dbReference>
<evidence type="ECO:0000313" key="4">
    <source>
        <dbReference type="EMBL" id="SKB44638.1"/>
    </source>
</evidence>
<reference evidence="5" key="1">
    <citation type="submission" date="2017-02" db="EMBL/GenBank/DDBJ databases">
        <authorList>
            <person name="Varghese N."/>
            <person name="Submissions S."/>
        </authorList>
    </citation>
    <scope>NUCLEOTIDE SEQUENCE [LARGE SCALE GENOMIC DNA]</scope>
    <source>
        <strain evidence="5">DSM 23546</strain>
    </source>
</reference>
<dbReference type="PANTHER" id="PTHR44591">
    <property type="entry name" value="STRESS RESPONSE REGULATOR PROTEIN 1"/>
    <property type="match status" value="1"/>
</dbReference>
<accession>A0A1T5BBP3</accession>
<evidence type="ECO:0000256" key="1">
    <source>
        <dbReference type="ARBA" id="ARBA00022553"/>
    </source>
</evidence>
<evidence type="ECO:0000313" key="5">
    <source>
        <dbReference type="Proteomes" id="UP000190339"/>
    </source>
</evidence>
<feature type="modified residue" description="4-aspartylphosphate" evidence="2">
    <location>
        <position position="62"/>
    </location>
</feature>
<dbReference type="Gene3D" id="3.40.50.2300">
    <property type="match status" value="1"/>
</dbReference>
<evidence type="ECO:0000259" key="3">
    <source>
        <dbReference type="PROSITE" id="PS50110"/>
    </source>
</evidence>
<protein>
    <submittedName>
        <fullName evidence="4">Response regulator receiver domain-containing protein</fullName>
    </submittedName>
</protein>
<dbReference type="Proteomes" id="UP000190339">
    <property type="component" value="Unassembled WGS sequence"/>
</dbReference>